<reference evidence="2" key="1">
    <citation type="submission" date="2025-08" db="UniProtKB">
        <authorList>
            <consortium name="RefSeq"/>
        </authorList>
    </citation>
    <scope>IDENTIFICATION</scope>
    <source>
        <tissue evidence="2">Leaves</tissue>
    </source>
</reference>
<evidence type="ECO:0000313" key="2">
    <source>
        <dbReference type="RefSeq" id="XP_071905983.1"/>
    </source>
</evidence>
<accession>A0ABM4UFB6</accession>
<proteinExistence type="predicted"/>
<name>A0ABM4UFB6_COFAR</name>
<keyword evidence="1" id="KW-1185">Reference proteome</keyword>
<dbReference type="GeneID" id="140007191"/>
<dbReference type="PANTHER" id="PTHR33116">
    <property type="entry name" value="REVERSE TRANSCRIPTASE ZINC-BINDING DOMAIN-CONTAINING PROTEIN-RELATED-RELATED"/>
    <property type="match status" value="1"/>
</dbReference>
<dbReference type="PANTHER" id="PTHR33116:SF82">
    <property type="entry name" value="RNASE H FAMILY PROTEIN"/>
    <property type="match status" value="1"/>
</dbReference>
<evidence type="ECO:0008006" key="3">
    <source>
        <dbReference type="Google" id="ProtNLM"/>
    </source>
</evidence>
<evidence type="ECO:0000313" key="1">
    <source>
        <dbReference type="Proteomes" id="UP001652660"/>
    </source>
</evidence>
<gene>
    <name evidence="2" type="primary">LOC140007191</name>
</gene>
<protein>
    <recommendedName>
        <fullName evidence="3">Reverse transcriptase domain-containing protein</fullName>
    </recommendedName>
</protein>
<sequence>MGLVWASLSLRREFDKGISFWDFKCFSVPRECPKITHLSYADDVIIFSSACPSSLRCVMQMIGWYEEVSGQQINVQKSSFLVHNKLTAQCVAQVQRVRQAAGFVAKAFPVRYLGYPLFVGRRKSGYFVEVVQSVINKMSAWRARCLSFGVHIILIKHVLLAISIHLLTAACFAKGVLALVERAMANLLWGERENGLQYHWIKWQDLCSHTSHGGLGIHSLSEVYTAFFFKLWWRFCMSDFLWATFMHAKYCRQNHPCMVGVPQGSSYVWRRMIQVREVVEQHLCWLVRSGHCNFWFDNWLGSNPLCQRLESVLDHKIVDFILNGRWNQDMLWHWVLETIAVEIVRNPVPGGSGHDSALWYLTESGDFSLASTYHLSSIVGIFGGRFVGEPDKFVSWHGFYSSIYGWKPRYSHRVVCWELPVQGICKLNTDGCSLGNPRPSGEGGVLRDSSAVPVTGCPQGTGGDGLATVSKCSLWQVKMSMAHLLGGRNNPVIVGFGLDGGSLFSRSKPGGGHFGQGGGERVAECHVYLLFKVAKTR</sequence>
<dbReference type="Proteomes" id="UP001652660">
    <property type="component" value="Chromosome 5c"/>
</dbReference>
<organism evidence="1 2">
    <name type="scientific">Coffea arabica</name>
    <name type="common">Arabian coffee</name>
    <dbReference type="NCBI Taxonomy" id="13443"/>
    <lineage>
        <taxon>Eukaryota</taxon>
        <taxon>Viridiplantae</taxon>
        <taxon>Streptophyta</taxon>
        <taxon>Embryophyta</taxon>
        <taxon>Tracheophyta</taxon>
        <taxon>Spermatophyta</taxon>
        <taxon>Magnoliopsida</taxon>
        <taxon>eudicotyledons</taxon>
        <taxon>Gunneridae</taxon>
        <taxon>Pentapetalae</taxon>
        <taxon>asterids</taxon>
        <taxon>lamiids</taxon>
        <taxon>Gentianales</taxon>
        <taxon>Rubiaceae</taxon>
        <taxon>Ixoroideae</taxon>
        <taxon>Gardenieae complex</taxon>
        <taxon>Bertiereae - Coffeeae clade</taxon>
        <taxon>Coffeeae</taxon>
        <taxon>Coffea</taxon>
    </lineage>
</organism>
<dbReference type="RefSeq" id="XP_071905983.1">
    <property type="nucleotide sequence ID" value="XM_072049882.1"/>
</dbReference>